<feature type="transmembrane region" description="Helical" evidence="1">
    <location>
        <begin position="476"/>
        <end position="494"/>
    </location>
</feature>
<feature type="transmembrane region" description="Helical" evidence="1">
    <location>
        <begin position="412"/>
        <end position="432"/>
    </location>
</feature>
<feature type="transmembrane region" description="Helical" evidence="1">
    <location>
        <begin position="360"/>
        <end position="382"/>
    </location>
</feature>
<evidence type="ECO:0008006" key="4">
    <source>
        <dbReference type="Google" id="ProtNLM"/>
    </source>
</evidence>
<keyword evidence="1" id="KW-0812">Transmembrane</keyword>
<sequence>MKQIIKFDLKLYFDSWFSLLAGALLFGAGLFSGLNFNFTVSEGVFLNSPYTIGVMTGFLSLSLLFLALVLGGKLLIREWDFSFAPLVFSTPLSLKKFLWGRFLSFLILVLSSFFVLYLGFGLGQYFRKGNEIQEGIFLLRYAYPFLVLGAFNGVLVCSFLFLLALSTKNKLHLVLGGLLLYIGYLIVLIFSNSPFMNSASPQAESTQLIAALIDPFGLSSYFYQSRDYTVGERNEVLVGFQGVFLINRLLVLVLSFGFIQTSFLLFTPGGRLKFSSRAQNKFKLLKEDYHSSLQTIPRPDFSLQGEFRSVYSYMKQDLVYAGKSIFLPVSVLLLLFYHGMEIYGQISGGLRIPERYASSGLVSQIILENFYLIGIFLFGFLANDMYWRSRTSGFWVLEDTTILSFTKHAGHLLAVVILILFYSGLLMLEGVFFQLAYGYPNFDWGAYGGILLFNTLPLLLFSVILILINRVFPSKYSALGVSLVTGIVLGTPLTDRWMDNPTIRFLKKFGGYWSDWNGFDVFAPFFFFRLIFGGLLVMSFWIA</sequence>
<dbReference type="Proteomes" id="UP001338309">
    <property type="component" value="Unassembled WGS sequence"/>
</dbReference>
<keyword evidence="1" id="KW-1133">Transmembrane helix</keyword>
<organism evidence="2 3">
    <name type="scientific">Algoriphagus confluentis</name>
    <dbReference type="NCBI Taxonomy" id="1697556"/>
    <lineage>
        <taxon>Bacteria</taxon>
        <taxon>Pseudomonadati</taxon>
        <taxon>Bacteroidota</taxon>
        <taxon>Cytophagia</taxon>
        <taxon>Cytophagales</taxon>
        <taxon>Cyclobacteriaceae</taxon>
        <taxon>Algoriphagus</taxon>
    </lineage>
</organism>
<feature type="transmembrane region" description="Helical" evidence="1">
    <location>
        <begin position="52"/>
        <end position="76"/>
    </location>
</feature>
<keyword evidence="3" id="KW-1185">Reference proteome</keyword>
<feature type="transmembrane region" description="Helical" evidence="1">
    <location>
        <begin position="141"/>
        <end position="164"/>
    </location>
</feature>
<feature type="transmembrane region" description="Helical" evidence="1">
    <location>
        <begin position="245"/>
        <end position="267"/>
    </location>
</feature>
<feature type="transmembrane region" description="Helical" evidence="1">
    <location>
        <begin position="171"/>
        <end position="191"/>
    </location>
</feature>
<feature type="transmembrane region" description="Helical" evidence="1">
    <location>
        <begin position="97"/>
        <end position="121"/>
    </location>
</feature>
<feature type="transmembrane region" description="Helical" evidence="1">
    <location>
        <begin position="521"/>
        <end position="542"/>
    </location>
</feature>
<evidence type="ECO:0000313" key="2">
    <source>
        <dbReference type="EMBL" id="GMQ30703.1"/>
    </source>
</evidence>
<dbReference type="EMBL" id="BTPD01000011">
    <property type="protein sequence ID" value="GMQ30703.1"/>
    <property type="molecule type" value="Genomic_DNA"/>
</dbReference>
<keyword evidence="1" id="KW-0472">Membrane</keyword>
<dbReference type="RefSeq" id="WP_338225414.1">
    <property type="nucleotide sequence ID" value="NZ_BTPD01000011.1"/>
</dbReference>
<evidence type="ECO:0000256" key="1">
    <source>
        <dbReference type="SAM" id="Phobius"/>
    </source>
</evidence>
<feature type="transmembrane region" description="Helical" evidence="1">
    <location>
        <begin position="318"/>
        <end position="340"/>
    </location>
</feature>
<reference evidence="2 3" key="1">
    <citation type="submission" date="2023-08" db="EMBL/GenBank/DDBJ databases">
        <title>Draft genome sequence of Algoriphagus confluentis.</title>
        <authorList>
            <person name="Takatani N."/>
            <person name="Hosokawa M."/>
            <person name="Sawabe T."/>
        </authorList>
    </citation>
    <scope>NUCLEOTIDE SEQUENCE [LARGE SCALE GENOMIC DNA]</scope>
    <source>
        <strain evidence="2 3">NBRC 111222</strain>
    </source>
</reference>
<comment type="caution">
    <text evidence="2">The sequence shown here is derived from an EMBL/GenBank/DDBJ whole genome shotgun (WGS) entry which is preliminary data.</text>
</comment>
<accession>A0ABQ6PRW5</accession>
<evidence type="ECO:0000313" key="3">
    <source>
        <dbReference type="Proteomes" id="UP001338309"/>
    </source>
</evidence>
<feature type="transmembrane region" description="Helical" evidence="1">
    <location>
        <begin position="12"/>
        <end position="32"/>
    </location>
</feature>
<proteinExistence type="predicted"/>
<gene>
    <name evidence="2" type="ORF">Aconfl_33460</name>
</gene>
<name>A0ABQ6PRW5_9BACT</name>
<protein>
    <recommendedName>
        <fullName evidence="4">ABC-2 family transporter protein</fullName>
    </recommendedName>
</protein>
<feature type="transmembrane region" description="Helical" evidence="1">
    <location>
        <begin position="444"/>
        <end position="469"/>
    </location>
</feature>